<evidence type="ECO:0000256" key="1">
    <source>
        <dbReference type="ARBA" id="ARBA00038414"/>
    </source>
</evidence>
<evidence type="ECO:0000313" key="3">
    <source>
        <dbReference type="Proteomes" id="UP001410795"/>
    </source>
</evidence>
<dbReference type="InterPro" id="IPR053714">
    <property type="entry name" value="Iso_Racemase_Enz_sf"/>
</dbReference>
<comment type="similarity">
    <text evidence="1">Belongs to the HyuE racemase family.</text>
</comment>
<dbReference type="RefSeq" id="WP_221859900.1">
    <property type="nucleotide sequence ID" value="NZ_BAAAYV010000004.1"/>
</dbReference>
<gene>
    <name evidence="2" type="ORF">GCM10022202_06870</name>
</gene>
<keyword evidence="3" id="KW-1185">Reference proteome</keyword>
<accession>A0ABP7B584</accession>
<evidence type="ECO:0008006" key="4">
    <source>
        <dbReference type="Google" id="ProtNLM"/>
    </source>
</evidence>
<protein>
    <recommendedName>
        <fullName evidence="4">Hydantoin racemase</fullName>
    </recommendedName>
</protein>
<dbReference type="InterPro" id="IPR015942">
    <property type="entry name" value="Asp/Glu/hydantoin_racemase"/>
</dbReference>
<evidence type="ECO:0000313" key="2">
    <source>
        <dbReference type="EMBL" id="GAA3649772.1"/>
    </source>
</evidence>
<dbReference type="Proteomes" id="UP001410795">
    <property type="component" value="Unassembled WGS sequence"/>
</dbReference>
<dbReference type="Gene3D" id="3.40.50.12500">
    <property type="match status" value="1"/>
</dbReference>
<name>A0ABP7B584_9MICO</name>
<organism evidence="2 3">
    <name type="scientific">Microbacterium marinilacus</name>
    <dbReference type="NCBI Taxonomy" id="415209"/>
    <lineage>
        <taxon>Bacteria</taxon>
        <taxon>Bacillati</taxon>
        <taxon>Actinomycetota</taxon>
        <taxon>Actinomycetes</taxon>
        <taxon>Micrococcales</taxon>
        <taxon>Microbacteriaceae</taxon>
        <taxon>Microbacterium</taxon>
    </lineage>
</organism>
<dbReference type="EMBL" id="BAAAYV010000004">
    <property type="protein sequence ID" value="GAA3649772.1"/>
    <property type="molecule type" value="Genomic_DNA"/>
</dbReference>
<sequence length="277" mass="28827">MTAADGGRTVTWLEATVGDPALGELWDFLADQVALLADGRVRTRIRHVGVDAGGIRTPANRLLSDAAILATALDVQEQSDAIVIGCWGAPTEPVRAASTVPVTSLPDGASRAVGSLARRAVVVTVSPALVPIFRDDLTRLGPAGFLAERPVRSYDPESSHADVVRAIHDPEPLIERFDEVARAAVEDGADAVVVGCGYLAPLFTHHGYTSVGGHPDVPVLDCNRLAFSHALQLLDLAAAGIGPTARGYVRPSGARGVALAAAAMRMSSTADEPSPRP</sequence>
<dbReference type="Pfam" id="PF01177">
    <property type="entry name" value="Asp_Glu_race"/>
    <property type="match status" value="1"/>
</dbReference>
<proteinExistence type="inferred from homology"/>
<reference evidence="3" key="1">
    <citation type="journal article" date="2019" name="Int. J. Syst. Evol. Microbiol.">
        <title>The Global Catalogue of Microorganisms (GCM) 10K type strain sequencing project: providing services to taxonomists for standard genome sequencing and annotation.</title>
        <authorList>
            <consortium name="The Broad Institute Genomics Platform"/>
            <consortium name="The Broad Institute Genome Sequencing Center for Infectious Disease"/>
            <person name="Wu L."/>
            <person name="Ma J."/>
        </authorList>
    </citation>
    <scope>NUCLEOTIDE SEQUENCE [LARGE SCALE GENOMIC DNA]</scope>
    <source>
        <strain evidence="3">JCM 16546</strain>
    </source>
</reference>
<comment type="caution">
    <text evidence="2">The sequence shown here is derived from an EMBL/GenBank/DDBJ whole genome shotgun (WGS) entry which is preliminary data.</text>
</comment>